<evidence type="ECO:0000256" key="1">
    <source>
        <dbReference type="ARBA" id="ARBA00009998"/>
    </source>
</evidence>
<dbReference type="EC" id="3.1.11.6" evidence="6"/>
<dbReference type="PANTHER" id="PTHR34137">
    <property type="entry name" value="EXODEOXYRIBONUCLEASE 7 SMALL SUBUNIT"/>
    <property type="match status" value="1"/>
</dbReference>
<evidence type="ECO:0000313" key="8">
    <source>
        <dbReference type="Proteomes" id="UP000823927"/>
    </source>
</evidence>
<dbReference type="AlphaFoldDB" id="A0A9D1F4Z9"/>
<sequence length="68" mass="7730">MAKGKTLEAAFEELDETIAALEDPDVTLDESLKLYQQGIKLLKFCNDSIDKVEKKIIELKTEDEENDI</sequence>
<comment type="similarity">
    <text evidence="1 6">Belongs to the XseB family.</text>
</comment>
<evidence type="ECO:0000256" key="6">
    <source>
        <dbReference type="HAMAP-Rule" id="MF_00337"/>
    </source>
</evidence>
<comment type="caution">
    <text evidence="7">The sequence shown here is derived from an EMBL/GenBank/DDBJ whole genome shotgun (WGS) entry which is preliminary data.</text>
</comment>
<dbReference type="HAMAP" id="MF_00337">
    <property type="entry name" value="Exonuc_7_S"/>
    <property type="match status" value="1"/>
</dbReference>
<protein>
    <recommendedName>
        <fullName evidence="6">Exodeoxyribonuclease 7 small subunit</fullName>
        <ecNumber evidence="6">3.1.11.6</ecNumber>
    </recommendedName>
    <alternativeName>
        <fullName evidence="6">Exodeoxyribonuclease VII small subunit</fullName>
        <shortName evidence="6">Exonuclease VII small subunit</shortName>
    </alternativeName>
</protein>
<evidence type="ECO:0000256" key="2">
    <source>
        <dbReference type="ARBA" id="ARBA00022490"/>
    </source>
</evidence>
<dbReference type="Proteomes" id="UP000823927">
    <property type="component" value="Unassembled WGS sequence"/>
</dbReference>
<evidence type="ECO:0000256" key="5">
    <source>
        <dbReference type="ARBA" id="ARBA00022839"/>
    </source>
</evidence>
<keyword evidence="5 6" id="KW-0269">Exonuclease</keyword>
<proteinExistence type="inferred from homology"/>
<name>A0A9D1F4Z9_9FIRM</name>
<dbReference type="NCBIfam" id="TIGR01280">
    <property type="entry name" value="xseB"/>
    <property type="match status" value="1"/>
</dbReference>
<dbReference type="EMBL" id="DVIT01000027">
    <property type="protein sequence ID" value="HIS47425.1"/>
    <property type="molecule type" value="Genomic_DNA"/>
</dbReference>
<accession>A0A9D1F4Z9</accession>
<dbReference type="InterPro" id="IPR003761">
    <property type="entry name" value="Exonuc_VII_S"/>
</dbReference>
<comment type="catalytic activity">
    <reaction evidence="6">
        <text>Exonucleolytic cleavage in either 5'- to 3'- or 3'- to 5'-direction to yield nucleoside 5'-phosphates.</text>
        <dbReference type="EC" id="3.1.11.6"/>
    </reaction>
</comment>
<dbReference type="GO" id="GO:0006308">
    <property type="term" value="P:DNA catabolic process"/>
    <property type="evidence" value="ECO:0007669"/>
    <property type="project" value="UniProtKB-UniRule"/>
</dbReference>
<organism evidence="7 8">
    <name type="scientific">Candidatus Scybalocola faecigallinarum</name>
    <dbReference type="NCBI Taxonomy" id="2840941"/>
    <lineage>
        <taxon>Bacteria</taxon>
        <taxon>Bacillati</taxon>
        <taxon>Bacillota</taxon>
        <taxon>Clostridia</taxon>
        <taxon>Lachnospirales</taxon>
        <taxon>Lachnospiraceae</taxon>
        <taxon>Lachnospiraceae incertae sedis</taxon>
        <taxon>Candidatus Scybalocola (ex Gilroy et al. 2021)</taxon>
    </lineage>
</organism>
<dbReference type="PANTHER" id="PTHR34137:SF1">
    <property type="entry name" value="EXODEOXYRIBONUCLEASE 7 SMALL SUBUNIT"/>
    <property type="match status" value="1"/>
</dbReference>
<dbReference type="Pfam" id="PF02609">
    <property type="entry name" value="Exonuc_VII_S"/>
    <property type="match status" value="1"/>
</dbReference>
<evidence type="ECO:0000256" key="3">
    <source>
        <dbReference type="ARBA" id="ARBA00022722"/>
    </source>
</evidence>
<gene>
    <name evidence="6 7" type="primary">xseB</name>
    <name evidence="7" type="ORF">IAB46_07695</name>
</gene>
<evidence type="ECO:0000256" key="4">
    <source>
        <dbReference type="ARBA" id="ARBA00022801"/>
    </source>
</evidence>
<reference evidence="7" key="1">
    <citation type="submission" date="2020-10" db="EMBL/GenBank/DDBJ databases">
        <authorList>
            <person name="Gilroy R."/>
        </authorList>
    </citation>
    <scope>NUCLEOTIDE SEQUENCE</scope>
    <source>
        <strain evidence="7">CHK178-757</strain>
    </source>
</reference>
<comment type="subcellular location">
    <subcellularLocation>
        <location evidence="6">Cytoplasm</location>
    </subcellularLocation>
</comment>
<dbReference type="PIRSF" id="PIRSF006488">
    <property type="entry name" value="Exonuc_VII_S"/>
    <property type="match status" value="1"/>
</dbReference>
<reference evidence="7" key="2">
    <citation type="journal article" date="2021" name="PeerJ">
        <title>Extensive microbial diversity within the chicken gut microbiome revealed by metagenomics and culture.</title>
        <authorList>
            <person name="Gilroy R."/>
            <person name="Ravi A."/>
            <person name="Getino M."/>
            <person name="Pursley I."/>
            <person name="Horton D.L."/>
            <person name="Alikhan N.F."/>
            <person name="Baker D."/>
            <person name="Gharbi K."/>
            <person name="Hall N."/>
            <person name="Watson M."/>
            <person name="Adriaenssens E.M."/>
            <person name="Foster-Nyarko E."/>
            <person name="Jarju S."/>
            <person name="Secka A."/>
            <person name="Antonio M."/>
            <person name="Oren A."/>
            <person name="Chaudhuri R.R."/>
            <person name="La Ragione R."/>
            <person name="Hildebrand F."/>
            <person name="Pallen M.J."/>
        </authorList>
    </citation>
    <scope>NUCLEOTIDE SEQUENCE</scope>
    <source>
        <strain evidence="7">CHK178-757</strain>
    </source>
</reference>
<keyword evidence="4 6" id="KW-0378">Hydrolase</keyword>
<evidence type="ECO:0000313" key="7">
    <source>
        <dbReference type="EMBL" id="HIS47425.1"/>
    </source>
</evidence>
<comment type="subunit">
    <text evidence="6">Heterooligomer composed of large and small subunits.</text>
</comment>
<dbReference type="GO" id="GO:0005829">
    <property type="term" value="C:cytosol"/>
    <property type="evidence" value="ECO:0007669"/>
    <property type="project" value="TreeGrafter"/>
</dbReference>
<dbReference type="Gene3D" id="1.10.287.1040">
    <property type="entry name" value="Exonuclease VII, small subunit"/>
    <property type="match status" value="1"/>
</dbReference>
<dbReference type="GO" id="GO:0009318">
    <property type="term" value="C:exodeoxyribonuclease VII complex"/>
    <property type="evidence" value="ECO:0007669"/>
    <property type="project" value="UniProtKB-UniRule"/>
</dbReference>
<keyword evidence="2 6" id="KW-0963">Cytoplasm</keyword>
<keyword evidence="3 6" id="KW-0540">Nuclease</keyword>
<comment type="function">
    <text evidence="6">Bidirectionally degrades single-stranded DNA into large acid-insoluble oligonucleotides, which are then degraded further into small acid-soluble oligonucleotides.</text>
</comment>
<dbReference type="SUPFAM" id="SSF116842">
    <property type="entry name" value="XseB-like"/>
    <property type="match status" value="1"/>
</dbReference>
<dbReference type="GO" id="GO:0008855">
    <property type="term" value="F:exodeoxyribonuclease VII activity"/>
    <property type="evidence" value="ECO:0007669"/>
    <property type="project" value="UniProtKB-UniRule"/>
</dbReference>
<dbReference type="InterPro" id="IPR037004">
    <property type="entry name" value="Exonuc_VII_ssu_sf"/>
</dbReference>